<accession>D4AJH5</accession>
<organism evidence="1 2">
    <name type="scientific">Arthroderma benhamiae (strain ATCC MYA-4681 / CBS 112371)</name>
    <name type="common">Trichophyton mentagrophytes</name>
    <dbReference type="NCBI Taxonomy" id="663331"/>
    <lineage>
        <taxon>Eukaryota</taxon>
        <taxon>Fungi</taxon>
        <taxon>Dikarya</taxon>
        <taxon>Ascomycota</taxon>
        <taxon>Pezizomycotina</taxon>
        <taxon>Eurotiomycetes</taxon>
        <taxon>Eurotiomycetidae</taxon>
        <taxon>Onygenales</taxon>
        <taxon>Arthrodermataceae</taxon>
        <taxon>Trichophyton</taxon>
    </lineage>
</organism>
<dbReference type="GeneID" id="9522388"/>
<dbReference type="HOGENOM" id="CLU_2580510_0_0_1"/>
<comment type="caution">
    <text evidence="1">The sequence shown here is derived from an EMBL/GenBank/DDBJ whole genome shotgun (WGS) entry which is preliminary data.</text>
</comment>
<proteinExistence type="predicted"/>
<evidence type="ECO:0000313" key="2">
    <source>
        <dbReference type="Proteomes" id="UP000008866"/>
    </source>
</evidence>
<keyword evidence="2" id="KW-1185">Reference proteome</keyword>
<dbReference type="Proteomes" id="UP000008866">
    <property type="component" value="Unassembled WGS sequence"/>
</dbReference>
<evidence type="ECO:0000313" key="1">
    <source>
        <dbReference type="EMBL" id="EFE36898.1"/>
    </source>
</evidence>
<dbReference type="RefSeq" id="XP_003017543.1">
    <property type="nucleotide sequence ID" value="XM_003017497.1"/>
</dbReference>
<reference evidence="2" key="1">
    <citation type="journal article" date="2011" name="Genome Biol.">
        <title>Comparative and functional genomics provide insights into the pathogenicity of dermatophytic fungi.</title>
        <authorList>
            <person name="Burmester A."/>
            <person name="Shelest E."/>
            <person name="Gloeckner G."/>
            <person name="Heddergott C."/>
            <person name="Schindler S."/>
            <person name="Staib P."/>
            <person name="Heidel A."/>
            <person name="Felder M."/>
            <person name="Petzold A."/>
            <person name="Szafranski K."/>
            <person name="Feuermann M."/>
            <person name="Pedruzzi I."/>
            <person name="Priebe S."/>
            <person name="Groth M."/>
            <person name="Winkler R."/>
            <person name="Li W."/>
            <person name="Kniemeyer O."/>
            <person name="Schroeckh V."/>
            <person name="Hertweck C."/>
            <person name="Hube B."/>
            <person name="White T.C."/>
            <person name="Platzer M."/>
            <person name="Guthke R."/>
            <person name="Heitman J."/>
            <person name="Woestemeyer J."/>
            <person name="Zipfel P.F."/>
            <person name="Monod M."/>
            <person name="Brakhage A.A."/>
        </authorList>
    </citation>
    <scope>NUCLEOTIDE SEQUENCE [LARGE SCALE GENOMIC DNA]</scope>
    <source>
        <strain evidence="2">ATCC MYA-4681 / CBS 112371</strain>
    </source>
</reference>
<name>D4AJH5_ARTBC</name>
<dbReference type="AlphaFoldDB" id="D4AJH5"/>
<sequence length="88" mass="9495">MKEYDGCFDVPVEVLASLDDFFEEFDLTILSLLYSSDSEADESRLPRGIVLCLGLPCPDEAPVGGIGILEEDIMISVVDPLVRVCAGA</sequence>
<dbReference type="KEGG" id="abe:ARB_04425"/>
<gene>
    <name evidence="1" type="ORF">ARB_04425</name>
</gene>
<protein>
    <submittedName>
        <fullName evidence="1">Uncharacterized protein</fullName>
    </submittedName>
</protein>
<dbReference type="EMBL" id="ABSU01000001">
    <property type="protein sequence ID" value="EFE36898.1"/>
    <property type="molecule type" value="Genomic_DNA"/>
</dbReference>